<organism evidence="16 17">
    <name type="scientific">Mangrovactinospora gilvigrisea</name>
    <dbReference type="NCBI Taxonomy" id="1428644"/>
    <lineage>
        <taxon>Bacteria</taxon>
        <taxon>Bacillati</taxon>
        <taxon>Actinomycetota</taxon>
        <taxon>Actinomycetes</taxon>
        <taxon>Kitasatosporales</taxon>
        <taxon>Streptomycetaceae</taxon>
        <taxon>Mangrovactinospora</taxon>
    </lineage>
</organism>
<dbReference type="PROSITE" id="PS50921">
    <property type="entry name" value="ANTAR"/>
    <property type="match status" value="1"/>
</dbReference>
<comment type="subcellular location">
    <subcellularLocation>
        <location evidence="1">Cytoplasm</location>
    </subcellularLocation>
</comment>
<dbReference type="Gene3D" id="1.10.10.10">
    <property type="entry name" value="Winged helix-like DNA-binding domain superfamily/Winged helix DNA-binding domain"/>
    <property type="match status" value="1"/>
</dbReference>
<dbReference type="PROSITE" id="PS50110">
    <property type="entry name" value="RESPONSE_REGULATORY"/>
    <property type="match status" value="1"/>
</dbReference>
<evidence type="ECO:0000313" key="17">
    <source>
        <dbReference type="Proteomes" id="UP000243342"/>
    </source>
</evidence>
<dbReference type="InterPro" id="IPR001789">
    <property type="entry name" value="Sig_transdc_resp-reg_receiver"/>
</dbReference>
<evidence type="ECO:0000256" key="7">
    <source>
        <dbReference type="ARBA" id="ARBA00023016"/>
    </source>
</evidence>
<comment type="function">
    <text evidence="10">In addition, the PdtaR/PdtaS two-component system controls copper and nitric oxide (NO) resistance downstream of the intramembrane protease Rip1. This coupled Rip1/PdtaS/PdtaR circuit controls NO resistance and acute lung infection in mice by relieving PdtaR/PdtaS-mediated repression of isonitrile chalkophore biosynthesis. Two signals are required to fully inactivate the PdtaR/PdtaS system and mediate NO resistance: a cytoplasmic inhibitory signal through the PdtaS kinase mediated by direct sensing of NO and the production of PPE1-5', an NO-induced small RNA, to sequester PdtaR.</text>
</comment>
<evidence type="ECO:0000259" key="15">
    <source>
        <dbReference type="PROSITE" id="PS50921"/>
    </source>
</evidence>
<dbReference type="PANTHER" id="PTHR43367:SF1">
    <property type="entry name" value="TWO-COMPONENT RESPONSE REGULATOR-LIKE APRR6-RELATED"/>
    <property type="match status" value="1"/>
</dbReference>
<gene>
    <name evidence="16" type="ORF">BIV57_21730</name>
</gene>
<dbReference type="Gene3D" id="3.40.50.2300">
    <property type="match status" value="1"/>
</dbReference>
<dbReference type="PIRSF" id="PIRSF036382">
    <property type="entry name" value="RR_antiterm"/>
    <property type="match status" value="1"/>
</dbReference>
<evidence type="ECO:0000256" key="9">
    <source>
        <dbReference type="ARBA" id="ARBA00055952"/>
    </source>
</evidence>
<evidence type="ECO:0000256" key="1">
    <source>
        <dbReference type="ARBA" id="ARBA00004496"/>
    </source>
</evidence>
<dbReference type="GO" id="GO:0003723">
    <property type="term" value="F:RNA binding"/>
    <property type="evidence" value="ECO:0007669"/>
    <property type="project" value="InterPro"/>
</dbReference>
<evidence type="ECO:0000256" key="11">
    <source>
        <dbReference type="ARBA" id="ARBA00071182"/>
    </source>
</evidence>
<evidence type="ECO:0000256" key="8">
    <source>
        <dbReference type="ARBA" id="ARBA00023163"/>
    </source>
</evidence>
<evidence type="ECO:0000256" key="6">
    <source>
        <dbReference type="ARBA" id="ARBA00023015"/>
    </source>
</evidence>
<keyword evidence="8" id="KW-0804">Transcription</keyword>
<sequence length="220" mass="23902">MSADESTDVSVPAVRVVIAEDEALIRLDIKEMLQEEGYDVVGEAGDGEAAVKLAEELRPDVVLMDVKMPVLDGISAAERIIGARIAPVLILTAFSQRELVEKARDAGAMSYIVKPFTKTDLVPAIEMAVSRYSEMAALEQEVADLSLRLETRKLVDRAKSVLQSQYGLSEPAAFRWIQKTSMDRRLTMKAVAEAVIEEGTKAKADKADSADMGDSADKDA</sequence>
<dbReference type="RefSeq" id="WP_245797850.1">
    <property type="nucleotide sequence ID" value="NZ_MLCF01000156.1"/>
</dbReference>
<keyword evidence="4" id="KW-0889">Transcription antitermination</keyword>
<dbReference type="Proteomes" id="UP000243342">
    <property type="component" value="Unassembled WGS sequence"/>
</dbReference>
<dbReference type="FunFam" id="3.40.50.2300:FF:000050">
    <property type="entry name" value="Response regulator receiver"/>
    <property type="match status" value="1"/>
</dbReference>
<evidence type="ECO:0000256" key="4">
    <source>
        <dbReference type="ARBA" id="ARBA00022814"/>
    </source>
</evidence>
<evidence type="ECO:0000256" key="10">
    <source>
        <dbReference type="ARBA" id="ARBA00059282"/>
    </source>
</evidence>
<evidence type="ECO:0000256" key="12">
    <source>
        <dbReference type="PROSITE-ProRule" id="PRU00169"/>
    </source>
</evidence>
<evidence type="ECO:0000259" key="14">
    <source>
        <dbReference type="PROSITE" id="PS50110"/>
    </source>
</evidence>
<dbReference type="Pfam" id="PF00072">
    <property type="entry name" value="Response_reg"/>
    <property type="match status" value="1"/>
</dbReference>
<keyword evidence="3 12" id="KW-0597">Phosphoprotein</keyword>
<feature type="domain" description="Response regulatory" evidence="14">
    <location>
        <begin position="15"/>
        <end position="129"/>
    </location>
</feature>
<dbReference type="GO" id="GO:0031564">
    <property type="term" value="P:transcription antitermination"/>
    <property type="evidence" value="ECO:0007669"/>
    <property type="project" value="UniProtKB-KW"/>
</dbReference>
<feature type="modified residue" description="4-aspartylphosphate" evidence="12">
    <location>
        <position position="65"/>
    </location>
</feature>
<keyword evidence="6" id="KW-0805">Transcription regulation</keyword>
<dbReference type="SMART" id="SM01012">
    <property type="entry name" value="ANTAR"/>
    <property type="match status" value="1"/>
</dbReference>
<dbReference type="InterPro" id="IPR008327">
    <property type="entry name" value="Sig_transdc_resp-reg_antiterm"/>
</dbReference>
<evidence type="ECO:0000256" key="13">
    <source>
        <dbReference type="SAM" id="MobiDB-lite"/>
    </source>
</evidence>
<dbReference type="SMART" id="SM00448">
    <property type="entry name" value="REC"/>
    <property type="match status" value="1"/>
</dbReference>
<dbReference type="GO" id="GO:0005737">
    <property type="term" value="C:cytoplasm"/>
    <property type="evidence" value="ECO:0007669"/>
    <property type="project" value="UniProtKB-SubCell"/>
</dbReference>
<evidence type="ECO:0000313" key="16">
    <source>
        <dbReference type="EMBL" id="OIV35415.1"/>
    </source>
</evidence>
<dbReference type="STRING" id="1428644.BIV57_21730"/>
<name>A0A1J7B9Q8_9ACTN</name>
<dbReference type="EMBL" id="MLCF01000156">
    <property type="protein sequence ID" value="OIV35415.1"/>
    <property type="molecule type" value="Genomic_DNA"/>
</dbReference>
<comment type="function">
    <text evidence="9">Member of the two-component regulatory system PdtaR/PdtaS. This two-component system plays an essential role in mycobacterial adaptation to poor nutrient conditions. PdtaR probably acts at the level of transcriptional antitermination rather than transcriptional initiation.</text>
</comment>
<accession>A0A1J7B9Q8</accession>
<dbReference type="PANTHER" id="PTHR43367">
    <property type="match status" value="1"/>
</dbReference>
<keyword evidence="5" id="KW-0902">Two-component regulatory system</keyword>
<dbReference type="Pfam" id="PF03861">
    <property type="entry name" value="ANTAR"/>
    <property type="match status" value="1"/>
</dbReference>
<comment type="caution">
    <text evidence="16">The sequence shown here is derived from an EMBL/GenBank/DDBJ whole genome shotgun (WGS) entry which is preliminary data.</text>
</comment>
<feature type="domain" description="ANTAR" evidence="15">
    <location>
        <begin position="135"/>
        <end position="196"/>
    </location>
</feature>
<dbReference type="InterPro" id="IPR005561">
    <property type="entry name" value="ANTAR"/>
</dbReference>
<keyword evidence="7" id="KW-0346">Stress response</keyword>
<dbReference type="InterPro" id="IPR036388">
    <property type="entry name" value="WH-like_DNA-bd_sf"/>
</dbReference>
<dbReference type="GO" id="GO:0000160">
    <property type="term" value="P:phosphorelay signal transduction system"/>
    <property type="evidence" value="ECO:0007669"/>
    <property type="project" value="UniProtKB-KW"/>
</dbReference>
<dbReference type="FunFam" id="1.10.10.10:FF:000157">
    <property type="entry name" value="Response regulator receiver"/>
    <property type="match status" value="1"/>
</dbReference>
<evidence type="ECO:0000256" key="5">
    <source>
        <dbReference type="ARBA" id="ARBA00023012"/>
    </source>
</evidence>
<dbReference type="InterPro" id="IPR011006">
    <property type="entry name" value="CheY-like_superfamily"/>
</dbReference>
<evidence type="ECO:0000256" key="3">
    <source>
        <dbReference type="ARBA" id="ARBA00022553"/>
    </source>
</evidence>
<dbReference type="AlphaFoldDB" id="A0A1J7B9Q8"/>
<protein>
    <recommendedName>
        <fullName evidence="11">Transcriptional regulatory protein PdtaR</fullName>
    </recommendedName>
</protein>
<dbReference type="SUPFAM" id="SSF52172">
    <property type="entry name" value="CheY-like"/>
    <property type="match status" value="1"/>
</dbReference>
<keyword evidence="2" id="KW-0963">Cytoplasm</keyword>
<feature type="region of interest" description="Disordered" evidence="13">
    <location>
        <begin position="201"/>
        <end position="220"/>
    </location>
</feature>
<keyword evidence="17" id="KW-1185">Reference proteome</keyword>
<reference evidence="16 17" key="1">
    <citation type="submission" date="2016-10" db="EMBL/GenBank/DDBJ databases">
        <title>Genome sequence of Streptomyces gilvigriseus MUSC 26.</title>
        <authorList>
            <person name="Lee L.-H."/>
            <person name="Ser H.-L."/>
        </authorList>
    </citation>
    <scope>NUCLEOTIDE SEQUENCE [LARGE SCALE GENOMIC DNA]</scope>
    <source>
        <strain evidence="16 17">MUSC 26</strain>
    </source>
</reference>
<evidence type="ECO:0000256" key="2">
    <source>
        <dbReference type="ARBA" id="ARBA00022490"/>
    </source>
</evidence>
<proteinExistence type="predicted"/>